<dbReference type="Proteomes" id="UP000635565">
    <property type="component" value="Unassembled WGS sequence"/>
</dbReference>
<organism evidence="2 3">
    <name type="scientific">Dictyobacter formicarum</name>
    <dbReference type="NCBI Taxonomy" id="2778368"/>
    <lineage>
        <taxon>Bacteria</taxon>
        <taxon>Bacillati</taxon>
        <taxon>Chloroflexota</taxon>
        <taxon>Ktedonobacteria</taxon>
        <taxon>Ktedonobacterales</taxon>
        <taxon>Dictyobacteraceae</taxon>
        <taxon>Dictyobacter</taxon>
    </lineage>
</organism>
<dbReference type="InterPro" id="IPR021315">
    <property type="entry name" value="Gap/Sap"/>
</dbReference>
<feature type="transmembrane region" description="Helical" evidence="1">
    <location>
        <begin position="105"/>
        <end position="126"/>
    </location>
</feature>
<sequence>MSDLDELPLTWEAHLNRVGPWLTFGIGVLWLLVSGKLWMFTLSAIGIINSADLGTLQRLLAYTFYLVGSQILIGLPIVVCIILPGRSASILKAWSDLLTKYYRPIIISISSIFSFYFLWHGLYKLFT</sequence>
<keyword evidence="1" id="KW-1133">Transmembrane helix</keyword>
<protein>
    <submittedName>
        <fullName evidence="2">Uncharacterized protein</fullName>
    </submittedName>
</protein>
<proteinExistence type="predicted"/>
<dbReference type="Pfam" id="PF11139">
    <property type="entry name" value="SfLAP"/>
    <property type="match status" value="1"/>
</dbReference>
<feature type="transmembrane region" description="Helical" evidence="1">
    <location>
        <begin position="59"/>
        <end position="85"/>
    </location>
</feature>
<keyword evidence="1" id="KW-0472">Membrane</keyword>
<evidence type="ECO:0000313" key="3">
    <source>
        <dbReference type="Proteomes" id="UP000635565"/>
    </source>
</evidence>
<accession>A0ABQ3VJN8</accession>
<reference evidence="2 3" key="1">
    <citation type="journal article" date="2021" name="Int. J. Syst. Evol. Microbiol.">
        <title>Reticulibacter mediterranei gen. nov., sp. nov., within the new family Reticulibacteraceae fam. nov., and Ktedonospora formicarum gen. nov., sp. nov., Ktedonobacter robiniae sp. nov., Dictyobacter formicarum sp. nov. and Dictyobacter arantiisoli sp. nov., belonging to the class Ktedonobacteria.</title>
        <authorList>
            <person name="Yabe S."/>
            <person name="Zheng Y."/>
            <person name="Wang C.M."/>
            <person name="Sakai Y."/>
            <person name="Abe K."/>
            <person name="Yokota A."/>
            <person name="Donadio S."/>
            <person name="Cavaletti L."/>
            <person name="Monciardini P."/>
        </authorList>
    </citation>
    <scope>NUCLEOTIDE SEQUENCE [LARGE SCALE GENOMIC DNA]</scope>
    <source>
        <strain evidence="2 3">SOSP1-9</strain>
    </source>
</reference>
<name>A0ABQ3VJN8_9CHLR</name>
<comment type="caution">
    <text evidence="2">The sequence shown here is derived from an EMBL/GenBank/DDBJ whole genome shotgun (WGS) entry which is preliminary data.</text>
</comment>
<evidence type="ECO:0000313" key="2">
    <source>
        <dbReference type="EMBL" id="GHO86429.1"/>
    </source>
</evidence>
<feature type="transmembrane region" description="Helical" evidence="1">
    <location>
        <begin position="20"/>
        <end position="47"/>
    </location>
</feature>
<keyword evidence="3" id="KW-1185">Reference proteome</keyword>
<evidence type="ECO:0000256" key="1">
    <source>
        <dbReference type="SAM" id="Phobius"/>
    </source>
</evidence>
<keyword evidence="1" id="KW-0812">Transmembrane</keyword>
<dbReference type="EMBL" id="BNJJ01000012">
    <property type="protein sequence ID" value="GHO86429.1"/>
    <property type="molecule type" value="Genomic_DNA"/>
</dbReference>
<gene>
    <name evidence="2" type="ORF">KSZ_44350</name>
</gene>